<sequence length="172" mass="19782">MRLIKSWMQSRGSGSDKICPSDDPHVTGLIFRFGMRVCLLWWPVGRFQLGSKRILLCRGDALETSERPETGNRRGPAWPAWQLWNLLRNLRPPFRISFSKASRADIFSVGGHDSEICCSSKWECSRTLGFRDFEISMFDFGVVPDFWAIVPWARFSSSFLHSDVQMQIPSSF</sequence>
<protein>
    <submittedName>
        <fullName evidence="1">Uncharacterized protein</fullName>
    </submittedName>
</protein>
<dbReference type="Proteomes" id="UP000887116">
    <property type="component" value="Unassembled WGS sequence"/>
</dbReference>
<dbReference type="EMBL" id="BMAO01038033">
    <property type="protein sequence ID" value="GFR22085.1"/>
    <property type="molecule type" value="Genomic_DNA"/>
</dbReference>
<proteinExistence type="predicted"/>
<comment type="caution">
    <text evidence="1">The sequence shown here is derived from an EMBL/GenBank/DDBJ whole genome shotgun (WGS) entry which is preliminary data.</text>
</comment>
<keyword evidence="2" id="KW-1185">Reference proteome</keyword>
<name>A0A8X6HH64_TRICU</name>
<evidence type="ECO:0000313" key="1">
    <source>
        <dbReference type="EMBL" id="GFR22085.1"/>
    </source>
</evidence>
<evidence type="ECO:0000313" key="2">
    <source>
        <dbReference type="Proteomes" id="UP000887116"/>
    </source>
</evidence>
<accession>A0A8X6HH64</accession>
<gene>
    <name evidence="1" type="ORF">TNCT_282641</name>
</gene>
<organism evidence="1 2">
    <name type="scientific">Trichonephila clavata</name>
    <name type="common">Joro spider</name>
    <name type="synonym">Nephila clavata</name>
    <dbReference type="NCBI Taxonomy" id="2740835"/>
    <lineage>
        <taxon>Eukaryota</taxon>
        <taxon>Metazoa</taxon>
        <taxon>Ecdysozoa</taxon>
        <taxon>Arthropoda</taxon>
        <taxon>Chelicerata</taxon>
        <taxon>Arachnida</taxon>
        <taxon>Araneae</taxon>
        <taxon>Araneomorphae</taxon>
        <taxon>Entelegynae</taxon>
        <taxon>Araneoidea</taxon>
        <taxon>Nephilidae</taxon>
        <taxon>Trichonephila</taxon>
    </lineage>
</organism>
<dbReference type="AlphaFoldDB" id="A0A8X6HH64"/>
<reference evidence="1" key="1">
    <citation type="submission" date="2020-07" db="EMBL/GenBank/DDBJ databases">
        <title>Multicomponent nature underlies the extraordinary mechanical properties of spider dragline silk.</title>
        <authorList>
            <person name="Kono N."/>
            <person name="Nakamura H."/>
            <person name="Mori M."/>
            <person name="Yoshida Y."/>
            <person name="Ohtoshi R."/>
            <person name="Malay A.D."/>
            <person name="Moran D.A.P."/>
            <person name="Tomita M."/>
            <person name="Numata K."/>
            <person name="Arakawa K."/>
        </authorList>
    </citation>
    <scope>NUCLEOTIDE SEQUENCE</scope>
</reference>